<evidence type="ECO:0000313" key="3">
    <source>
        <dbReference type="Proteomes" id="UP000199286"/>
    </source>
</evidence>
<dbReference type="RefSeq" id="WP_089884749.1">
    <property type="nucleotide sequence ID" value="NZ_FNPF01000015.1"/>
</dbReference>
<proteinExistence type="predicted"/>
<keyword evidence="1" id="KW-0472">Membrane</keyword>
<evidence type="ECO:0008006" key="4">
    <source>
        <dbReference type="Google" id="ProtNLM"/>
    </source>
</evidence>
<keyword evidence="3" id="KW-1185">Reference proteome</keyword>
<dbReference type="AlphaFoldDB" id="A0A1H3M3F5"/>
<gene>
    <name evidence="2" type="ORF">SAMN05444340_11568</name>
</gene>
<dbReference type="Proteomes" id="UP000199286">
    <property type="component" value="Unassembled WGS sequence"/>
</dbReference>
<feature type="transmembrane region" description="Helical" evidence="1">
    <location>
        <begin position="6"/>
        <end position="28"/>
    </location>
</feature>
<organism evidence="2 3">
    <name type="scientific">Citreimonas salinaria</name>
    <dbReference type="NCBI Taxonomy" id="321339"/>
    <lineage>
        <taxon>Bacteria</taxon>
        <taxon>Pseudomonadati</taxon>
        <taxon>Pseudomonadota</taxon>
        <taxon>Alphaproteobacteria</taxon>
        <taxon>Rhodobacterales</taxon>
        <taxon>Roseobacteraceae</taxon>
        <taxon>Citreimonas</taxon>
    </lineage>
</organism>
<accession>A0A1H3M3F5</accession>
<evidence type="ECO:0000256" key="1">
    <source>
        <dbReference type="SAM" id="Phobius"/>
    </source>
</evidence>
<dbReference type="EMBL" id="FNPF01000015">
    <property type="protein sequence ID" value="SDY70739.1"/>
    <property type="molecule type" value="Genomic_DNA"/>
</dbReference>
<protein>
    <recommendedName>
        <fullName evidence="4">GlsB/YeaQ/YmgE family stress response membrane protein</fullName>
    </recommendedName>
</protein>
<dbReference type="STRING" id="321339.SAMN05444340_11568"/>
<reference evidence="2 3" key="1">
    <citation type="submission" date="2016-10" db="EMBL/GenBank/DDBJ databases">
        <authorList>
            <person name="de Groot N.N."/>
        </authorList>
    </citation>
    <scope>NUCLEOTIDE SEQUENCE [LARGE SCALE GENOMIC DNA]</scope>
    <source>
        <strain evidence="2 3">DSM 26880</strain>
    </source>
</reference>
<keyword evidence="1" id="KW-1133">Transmembrane helix</keyword>
<keyword evidence="1" id="KW-0812">Transmembrane</keyword>
<sequence length="91" mass="8848">MEALLDAIGAVALILLTAIGLGAGYLAGKIAGRNMALYMVVGVVAAVATPFLLAALGIGILAAGGLLLLALVSAVGALVVLALVRALLGRK</sequence>
<feature type="transmembrane region" description="Helical" evidence="1">
    <location>
        <begin position="66"/>
        <end position="88"/>
    </location>
</feature>
<evidence type="ECO:0000313" key="2">
    <source>
        <dbReference type="EMBL" id="SDY70739.1"/>
    </source>
</evidence>
<feature type="transmembrane region" description="Helical" evidence="1">
    <location>
        <begin position="35"/>
        <end position="60"/>
    </location>
</feature>
<name>A0A1H3M3F5_9RHOB</name>